<dbReference type="EMBL" id="VJMH01001105">
    <property type="protein sequence ID" value="KAF0713178.1"/>
    <property type="molecule type" value="Genomic_DNA"/>
</dbReference>
<name>A0A6A4ZSU3_9STRA</name>
<dbReference type="SUPFAM" id="SSF46458">
    <property type="entry name" value="Globin-like"/>
    <property type="match status" value="1"/>
</dbReference>
<organism evidence="1">
    <name type="scientific">Aphanomyces stellatus</name>
    <dbReference type="NCBI Taxonomy" id="120398"/>
    <lineage>
        <taxon>Eukaryota</taxon>
        <taxon>Sar</taxon>
        <taxon>Stramenopiles</taxon>
        <taxon>Oomycota</taxon>
        <taxon>Saprolegniomycetes</taxon>
        <taxon>Saprolegniales</taxon>
        <taxon>Verrucalvaceae</taxon>
        <taxon>Aphanomyces</taxon>
    </lineage>
</organism>
<comment type="caution">
    <text evidence="1">The sequence shown here is derived from an EMBL/GenBank/DDBJ whole genome shotgun (WGS) entry which is preliminary data.</text>
</comment>
<gene>
    <name evidence="1" type="ORF">As57867_004458</name>
</gene>
<accession>A0A6A4ZSU3</accession>
<feature type="non-terminal residue" evidence="1">
    <location>
        <position position="146"/>
    </location>
</feature>
<evidence type="ECO:0008006" key="2">
    <source>
        <dbReference type="Google" id="ProtNLM"/>
    </source>
</evidence>
<proteinExistence type="predicted"/>
<dbReference type="GO" id="GO:0019825">
    <property type="term" value="F:oxygen binding"/>
    <property type="evidence" value="ECO:0007669"/>
    <property type="project" value="InterPro"/>
</dbReference>
<dbReference type="Gene3D" id="1.10.490.10">
    <property type="entry name" value="Globins"/>
    <property type="match status" value="1"/>
</dbReference>
<dbReference type="InterPro" id="IPR009050">
    <property type="entry name" value="Globin-like_sf"/>
</dbReference>
<dbReference type="AlphaFoldDB" id="A0A6A4ZSU3"/>
<dbReference type="GO" id="GO:0020037">
    <property type="term" value="F:heme binding"/>
    <property type="evidence" value="ECO:0007669"/>
    <property type="project" value="InterPro"/>
</dbReference>
<dbReference type="InterPro" id="IPR012292">
    <property type="entry name" value="Globin/Proto"/>
</dbReference>
<reference evidence="1" key="1">
    <citation type="submission" date="2019-06" db="EMBL/GenBank/DDBJ databases">
        <title>Genomics analysis of Aphanomyces spp. identifies a new class of oomycete effector associated with host adaptation.</title>
        <authorList>
            <person name="Gaulin E."/>
        </authorList>
    </citation>
    <scope>NUCLEOTIDE SEQUENCE</scope>
    <source>
        <strain evidence="1">CBS 578.67</strain>
    </source>
</reference>
<protein>
    <recommendedName>
        <fullName evidence="2">Globin family profile domain-containing protein</fullName>
    </recommendedName>
</protein>
<sequence>MGSSVSVQDASVINITDDGSMGLSTDFAKSLHRIMPAPFNAKNPVVTKKHEELIKTNWAAIHAGTSAFDPAKHLTPIKFLHQTFYQALFVSAPSLRSMFRSSMTVQGKTLTMVLETLITIVRGPNFVSTIQEMARRHLQYGVAKKH</sequence>
<dbReference type="OrthoDB" id="436496at2759"/>
<evidence type="ECO:0000313" key="1">
    <source>
        <dbReference type="EMBL" id="KAF0713178.1"/>
    </source>
</evidence>